<proteinExistence type="predicted"/>
<reference evidence="6 7" key="1">
    <citation type="journal article" date="2019" name="Genome Biol. Evol.">
        <title>Insights into the evolution of the New World diploid cottons (Gossypium, subgenus Houzingenia) based on genome sequencing.</title>
        <authorList>
            <person name="Grover C.E."/>
            <person name="Arick M.A. 2nd"/>
            <person name="Thrash A."/>
            <person name="Conover J.L."/>
            <person name="Sanders W.S."/>
            <person name="Peterson D.G."/>
            <person name="Frelichowski J.E."/>
            <person name="Scheffler J.A."/>
            <person name="Scheffler B.E."/>
            <person name="Wendel J.F."/>
        </authorList>
    </citation>
    <scope>NUCLEOTIDE SEQUENCE [LARGE SCALE GENOMIC DNA]</scope>
    <source>
        <strain evidence="6">27</strain>
        <tissue evidence="6">Leaf</tissue>
    </source>
</reference>
<comment type="subcellular location">
    <subcellularLocation>
        <location evidence="1">Nucleus</location>
    </subcellularLocation>
</comment>
<dbReference type="GO" id="GO:0005634">
    <property type="term" value="C:nucleus"/>
    <property type="evidence" value="ECO:0007669"/>
    <property type="project" value="UniProtKB-SubCell"/>
</dbReference>
<sequence>MAASHQQGNDHLKFISNSPCFLKIILQDTIQNGKLGIPRKFVRNHGNSMSSPASSGSHLVQHGRYDGNSNFHVIIFDRTASEIQYPYTGNNQKQSNEIPKQNINESKTECNGKSGFLAQQVSHNGCPAVKGDKRTNHPVIQRMRGREKVKALKKAINTFKSKSPFFLVVMQLDGSENSYCSGEIGYCSSEIRNNGGVCLDSNAAVAVR</sequence>
<evidence type="ECO:0000256" key="2">
    <source>
        <dbReference type="ARBA" id="ARBA00023015"/>
    </source>
</evidence>
<evidence type="ECO:0000313" key="6">
    <source>
        <dbReference type="EMBL" id="MBA0608308.1"/>
    </source>
</evidence>
<organism evidence="6 7">
    <name type="scientific">Gossypium davidsonii</name>
    <name type="common">Davidson's cotton</name>
    <name type="synonym">Gossypium klotzschianum subsp. davidsonii</name>
    <dbReference type="NCBI Taxonomy" id="34287"/>
    <lineage>
        <taxon>Eukaryota</taxon>
        <taxon>Viridiplantae</taxon>
        <taxon>Streptophyta</taxon>
        <taxon>Embryophyta</taxon>
        <taxon>Tracheophyta</taxon>
        <taxon>Spermatophyta</taxon>
        <taxon>Magnoliopsida</taxon>
        <taxon>eudicotyledons</taxon>
        <taxon>Gunneridae</taxon>
        <taxon>Pentapetalae</taxon>
        <taxon>rosids</taxon>
        <taxon>malvids</taxon>
        <taxon>Malvales</taxon>
        <taxon>Malvaceae</taxon>
        <taxon>Malvoideae</taxon>
        <taxon>Gossypium</taxon>
    </lineage>
</organism>
<dbReference type="AlphaFoldDB" id="A0A7J8R3A6"/>
<comment type="caution">
    <text evidence="6">The sequence shown here is derived from an EMBL/GenBank/DDBJ whole genome shotgun (WGS) entry which is preliminary data.</text>
</comment>
<name>A0A7J8R3A6_GOSDV</name>
<gene>
    <name evidence="6" type="ORF">Godav_020543</name>
</gene>
<dbReference type="InterPro" id="IPR015300">
    <property type="entry name" value="DNA-bd_pseudobarrel_sf"/>
</dbReference>
<dbReference type="Proteomes" id="UP000593561">
    <property type="component" value="Unassembled WGS sequence"/>
</dbReference>
<evidence type="ECO:0000256" key="4">
    <source>
        <dbReference type="ARBA" id="ARBA00023163"/>
    </source>
</evidence>
<evidence type="ECO:0000256" key="1">
    <source>
        <dbReference type="ARBA" id="ARBA00004123"/>
    </source>
</evidence>
<keyword evidence="4" id="KW-0804">Transcription</keyword>
<evidence type="ECO:0000256" key="5">
    <source>
        <dbReference type="ARBA" id="ARBA00023242"/>
    </source>
</evidence>
<dbReference type="GO" id="GO:0003677">
    <property type="term" value="F:DNA binding"/>
    <property type="evidence" value="ECO:0007669"/>
    <property type="project" value="UniProtKB-KW"/>
</dbReference>
<dbReference type="EMBL" id="JABFAC010000003">
    <property type="protein sequence ID" value="MBA0608308.1"/>
    <property type="molecule type" value="Genomic_DNA"/>
</dbReference>
<keyword evidence="3" id="KW-0238">DNA-binding</keyword>
<accession>A0A7J8R3A6</accession>
<dbReference type="SUPFAM" id="SSF101936">
    <property type="entry name" value="DNA-binding pseudobarrel domain"/>
    <property type="match status" value="1"/>
</dbReference>
<protein>
    <submittedName>
        <fullName evidence="6">Uncharacterized protein</fullName>
    </submittedName>
</protein>
<keyword evidence="7" id="KW-1185">Reference proteome</keyword>
<evidence type="ECO:0000313" key="7">
    <source>
        <dbReference type="Proteomes" id="UP000593561"/>
    </source>
</evidence>
<keyword evidence="2" id="KW-0805">Transcription regulation</keyword>
<keyword evidence="5" id="KW-0539">Nucleus</keyword>
<evidence type="ECO:0000256" key="3">
    <source>
        <dbReference type="ARBA" id="ARBA00023125"/>
    </source>
</evidence>